<dbReference type="OrthoDB" id="9770043at2"/>
<dbReference type="Gene3D" id="2.120.10.30">
    <property type="entry name" value="TolB, C-terminal domain"/>
    <property type="match status" value="1"/>
</dbReference>
<evidence type="ECO:0000313" key="4">
    <source>
        <dbReference type="EMBL" id="PZA11512.1"/>
    </source>
</evidence>
<dbReference type="InterPro" id="IPR011042">
    <property type="entry name" value="6-blade_b-propeller_TolB-like"/>
</dbReference>
<protein>
    <submittedName>
        <fullName evidence="4">Sorbosone dehydrogenase family protein</fullName>
    </submittedName>
</protein>
<dbReference type="EMBL" id="QKQS01000023">
    <property type="protein sequence ID" value="PZA11512.1"/>
    <property type="molecule type" value="Genomic_DNA"/>
</dbReference>
<dbReference type="RefSeq" id="WP_110787594.1">
    <property type="nucleotide sequence ID" value="NZ_QKQS01000023.1"/>
</dbReference>
<dbReference type="PANTHER" id="PTHR33546:SF1">
    <property type="entry name" value="LARGE, MULTIFUNCTIONAL SECRETED PROTEIN"/>
    <property type="match status" value="1"/>
</dbReference>
<evidence type="ECO:0000259" key="3">
    <source>
        <dbReference type="Pfam" id="PF22807"/>
    </source>
</evidence>
<reference evidence="4 5" key="1">
    <citation type="submission" date="2018-06" db="EMBL/GenBank/DDBJ databases">
        <title>Draft Whole-Genome Sequence of the purple photosynthetic bacterium Rhodospeudomonas palustris XCP.</title>
        <authorList>
            <person name="Rayyan A."/>
            <person name="Meyer T.E."/>
            <person name="Kyndt J.A."/>
        </authorList>
    </citation>
    <scope>NUCLEOTIDE SEQUENCE [LARGE SCALE GENOMIC DNA]</scope>
    <source>
        <strain evidence="4 5">XCP</strain>
    </source>
</reference>
<dbReference type="InterPro" id="IPR011041">
    <property type="entry name" value="Quinoprot_gluc/sorb_DH_b-prop"/>
</dbReference>
<gene>
    <name evidence="4" type="ORF">DNX69_19820</name>
</gene>
<dbReference type="PROSITE" id="PS51257">
    <property type="entry name" value="PROKAR_LIPOPROTEIN"/>
    <property type="match status" value="1"/>
</dbReference>
<feature type="domain" description="Pyrroloquinoline quinone-dependent pyranose dehydrogenase beta-propeller" evidence="3">
    <location>
        <begin position="334"/>
        <end position="440"/>
    </location>
</feature>
<organism evidence="4 5">
    <name type="scientific">Rhodopseudomonas palustris</name>
    <dbReference type="NCBI Taxonomy" id="1076"/>
    <lineage>
        <taxon>Bacteria</taxon>
        <taxon>Pseudomonadati</taxon>
        <taxon>Pseudomonadota</taxon>
        <taxon>Alphaproteobacteria</taxon>
        <taxon>Hyphomicrobiales</taxon>
        <taxon>Nitrobacteraceae</taxon>
        <taxon>Rhodopseudomonas</taxon>
    </lineage>
</organism>
<dbReference type="InterPro" id="IPR054539">
    <property type="entry name" value="Beta-prop_PDH"/>
</dbReference>
<evidence type="ECO:0000313" key="5">
    <source>
        <dbReference type="Proteomes" id="UP000248134"/>
    </source>
</evidence>
<evidence type="ECO:0000256" key="1">
    <source>
        <dbReference type="SAM" id="MobiDB-lite"/>
    </source>
</evidence>
<name>A0A323UF15_RHOPL</name>
<evidence type="ECO:0000256" key="2">
    <source>
        <dbReference type="SAM" id="SignalP"/>
    </source>
</evidence>
<feature type="region of interest" description="Disordered" evidence="1">
    <location>
        <begin position="444"/>
        <end position="466"/>
    </location>
</feature>
<keyword evidence="2" id="KW-0732">Signal</keyword>
<dbReference type="AlphaFoldDB" id="A0A323UF15"/>
<dbReference type="Pfam" id="PF22807">
    <property type="entry name" value="TrAA12"/>
    <property type="match status" value="2"/>
</dbReference>
<accession>A0A323UF15</accession>
<dbReference type="Proteomes" id="UP000248134">
    <property type="component" value="Unassembled WGS sequence"/>
</dbReference>
<feature type="signal peptide" evidence="2">
    <location>
        <begin position="1"/>
        <end position="22"/>
    </location>
</feature>
<feature type="domain" description="Pyrroloquinoline quinone-dependent pyranose dehydrogenase beta-propeller" evidence="3">
    <location>
        <begin position="159"/>
        <end position="290"/>
    </location>
</feature>
<proteinExistence type="predicted"/>
<dbReference type="SUPFAM" id="SSF50952">
    <property type="entry name" value="Soluble quinoprotein glucose dehydrogenase"/>
    <property type="match status" value="1"/>
</dbReference>
<comment type="caution">
    <text evidence="4">The sequence shown here is derived from an EMBL/GenBank/DDBJ whole genome shotgun (WGS) entry which is preliminary data.</text>
</comment>
<feature type="chain" id="PRO_5016267489" evidence="2">
    <location>
        <begin position="23"/>
        <end position="466"/>
    </location>
</feature>
<dbReference type="PANTHER" id="PTHR33546">
    <property type="entry name" value="LARGE, MULTIFUNCTIONAL SECRETED PROTEIN-RELATED"/>
    <property type="match status" value="1"/>
</dbReference>
<sequence length="466" mass="49659">MSTTGFKRTATLLACASLLTLAGCGGEDNFDVSSQIGPNPKLPEPQQYLFPPMKLAPIVGWKDGEKPVVPQGLQVTALATGLQHPRSVYTLPNGDVLIVESKKPPGEPVKRPKDLVMGWVESFVTSGGASSEPSNRITLVRDTNHDGKPELRTTFLDHLNSPFGVALVGSDLYVAATDAILHYTYHTGDTKLTGPGEVLTPLPGGPIDHHWTKSLVASRDGSLLYVGVGSNSNITENGMEAEKNRAAIWEVNRQTGAWRLFATGLRNPNGLSLEPETGALWAVVNERDELGPNLVPDYMTSVKDGAFYGWPYSYYGQHVDPRVHPQRPDLVAKAIAPDYALSSHVAPLGMVFDTGDNLPARYRGGAFVGEHGSWDRQHLNGYKVVFVPFEGGKPNGKAEDVVTGFLTKDGEAHGRPVGLALDSTGALLIADDVGNTVWRVSGTAPKTAAGEAPQSTTGAVSGASPR</sequence>